<dbReference type="Proteomes" id="UP000274756">
    <property type="component" value="Unassembled WGS sequence"/>
</dbReference>
<dbReference type="WBParaSite" id="DME_0000729801-mRNA-1">
    <property type="protein sequence ID" value="DME_0000729801-mRNA-1"/>
    <property type="gene ID" value="DME_0000729801"/>
</dbReference>
<evidence type="ECO:0000256" key="1">
    <source>
        <dbReference type="SAM" id="MobiDB-lite"/>
    </source>
</evidence>
<reference evidence="2 4" key="2">
    <citation type="submission" date="2018-11" db="EMBL/GenBank/DDBJ databases">
        <authorList>
            <consortium name="Pathogen Informatics"/>
        </authorList>
    </citation>
    <scope>NUCLEOTIDE SEQUENCE [LARGE SCALE GENOMIC DNA]</scope>
</reference>
<evidence type="ECO:0000313" key="4">
    <source>
        <dbReference type="Proteomes" id="UP000274756"/>
    </source>
</evidence>
<protein>
    <submittedName>
        <fullName evidence="5">Nuclear shuttle protein</fullName>
    </submittedName>
</protein>
<dbReference type="EMBL" id="UYYG01000029">
    <property type="protein sequence ID" value="VDN51743.1"/>
    <property type="molecule type" value="Genomic_DNA"/>
</dbReference>
<dbReference type="Proteomes" id="UP000038040">
    <property type="component" value="Unplaced"/>
</dbReference>
<organism evidence="3 5">
    <name type="scientific">Dracunculus medinensis</name>
    <name type="common">Guinea worm</name>
    <dbReference type="NCBI Taxonomy" id="318479"/>
    <lineage>
        <taxon>Eukaryota</taxon>
        <taxon>Metazoa</taxon>
        <taxon>Ecdysozoa</taxon>
        <taxon>Nematoda</taxon>
        <taxon>Chromadorea</taxon>
        <taxon>Rhabditida</taxon>
        <taxon>Spirurina</taxon>
        <taxon>Dracunculoidea</taxon>
        <taxon>Dracunculidae</taxon>
        <taxon>Dracunculus</taxon>
    </lineage>
</organism>
<sequence length="159" mass="17869">MESNPHDFNSVHMNGDMEVCRENNGSINDTANMRRYLMNVPLSQQYTVIPNRPLPSYADAGISYLSNTMQDIRPSSKRGKGGRKGEKRTGRRQKPKHDGRNDNPVSNFMPNDLSTNGFVLSNQFPSPHVNIADQSCAAERSDAYTFGRACTRHFVSFLN</sequence>
<dbReference type="AlphaFoldDB" id="A0A0N4UI78"/>
<accession>A0A0N4UI78</accession>
<gene>
    <name evidence="2" type="ORF">DME_LOCUS1716</name>
</gene>
<evidence type="ECO:0000313" key="5">
    <source>
        <dbReference type="WBParaSite" id="DME_0000729801-mRNA-1"/>
    </source>
</evidence>
<proteinExistence type="predicted"/>
<evidence type="ECO:0000313" key="3">
    <source>
        <dbReference type="Proteomes" id="UP000038040"/>
    </source>
</evidence>
<feature type="region of interest" description="Disordered" evidence="1">
    <location>
        <begin position="67"/>
        <end position="109"/>
    </location>
</feature>
<name>A0A0N4UI78_DRAME</name>
<reference evidence="5" key="1">
    <citation type="submission" date="2017-02" db="UniProtKB">
        <authorList>
            <consortium name="WormBaseParasite"/>
        </authorList>
    </citation>
    <scope>IDENTIFICATION</scope>
</reference>
<evidence type="ECO:0000313" key="2">
    <source>
        <dbReference type="EMBL" id="VDN51743.1"/>
    </source>
</evidence>
<keyword evidence="4" id="KW-1185">Reference proteome</keyword>